<dbReference type="Proteomes" id="UP000676565">
    <property type="component" value="Unassembled WGS sequence"/>
</dbReference>
<dbReference type="InterPro" id="IPR001610">
    <property type="entry name" value="PAC"/>
</dbReference>
<dbReference type="Pfam" id="PF02518">
    <property type="entry name" value="HATPase_c"/>
    <property type="match status" value="1"/>
</dbReference>
<dbReference type="Gene3D" id="1.10.287.130">
    <property type="match status" value="1"/>
</dbReference>
<dbReference type="SMART" id="SM00086">
    <property type="entry name" value="PAC"/>
    <property type="match status" value="1"/>
</dbReference>
<dbReference type="RefSeq" id="WP_210653192.1">
    <property type="nucleotide sequence ID" value="NZ_JAGKQQ010000001.1"/>
</dbReference>
<evidence type="ECO:0000256" key="3">
    <source>
        <dbReference type="ARBA" id="ARBA00022553"/>
    </source>
</evidence>
<keyword evidence="3 9" id="KW-0597">Phosphoprotein</keyword>
<evidence type="ECO:0000259" key="14">
    <source>
        <dbReference type="PROSITE" id="PS50113"/>
    </source>
</evidence>
<dbReference type="PRINTS" id="PR00344">
    <property type="entry name" value="BCTRLSENSOR"/>
</dbReference>
<dbReference type="Pfam" id="PF08447">
    <property type="entry name" value="PAS_3"/>
    <property type="match status" value="1"/>
</dbReference>
<proteinExistence type="predicted"/>
<dbReference type="InterPro" id="IPR000014">
    <property type="entry name" value="PAS"/>
</dbReference>
<dbReference type="SMART" id="SM00448">
    <property type="entry name" value="REC"/>
    <property type="match status" value="2"/>
</dbReference>
<evidence type="ECO:0000259" key="12">
    <source>
        <dbReference type="PROSITE" id="PS50110"/>
    </source>
</evidence>
<dbReference type="InterPro" id="IPR036097">
    <property type="entry name" value="HisK_dim/P_sf"/>
</dbReference>
<feature type="domain" description="PAC" evidence="14">
    <location>
        <begin position="212"/>
        <end position="264"/>
    </location>
</feature>
<dbReference type="SUPFAM" id="SSF55785">
    <property type="entry name" value="PYP-like sensor domain (PAS domain)"/>
    <property type="match status" value="1"/>
</dbReference>
<evidence type="ECO:0000313" key="16">
    <source>
        <dbReference type="Proteomes" id="UP000676565"/>
    </source>
</evidence>
<keyword evidence="4" id="KW-0808">Transferase</keyword>
<evidence type="ECO:0000256" key="1">
    <source>
        <dbReference type="ARBA" id="ARBA00000085"/>
    </source>
</evidence>
<sequence>MAVELLLVEDDPAHVELCRRVLDRRADEYRVSVVEDLASARAWLRARAPDLVLADLRLPGGAATELLEDSGTFLPVVVMTSQGDQDRAVAAMKAGVLDYVVKSPEMFRTLPEIVDRALRSARHVRDRIAAEAGLKESEERFRQLAENIDAVFWLYEVAGARLIYVSAAWERVFGTPVAAPLADPSARLGCVHADDRDEFAAHLAAPDPARPRQTCYRVVTPGGLVRWIEERTFPIFGPGGTVHRVAGLATDVTARRALEAALQHSQKLDALGRLAGGIAHDFNNMLGVISGYAGLIIGDARGGAVAPHAVQIQAAGDRAATLTRQLLAFSRNQVIAPVRLNLNQVLADLQQMFDRLIGSGTRIDFRPAAKLGDIRGDVGQIEQVAMNLVVNARDAMPSGGRITITTGDTDVLPGEPFGGADPPPGRYVQLTVEDTGCGMSSEVMARAFEPFFTTKGVGKGTGLGLATVYGIVKQGDGHIQIQSAPGAGTRFDILFPRAGDSKPDGDAPAQPAAPVRGGTEVVLLAEDDAQLREFLVRALTDLGYTIVPATDGEEALSAAADRGGAIDLLLSDVQMPRMTGSALALRFRSLYPAAGVVLVSGYAPEESRARLAALADALVPKPFTIAHLATRLREVLDRRAIRK</sequence>
<dbReference type="PROSITE" id="PS50112">
    <property type="entry name" value="PAS"/>
    <property type="match status" value="1"/>
</dbReference>
<dbReference type="InterPro" id="IPR013655">
    <property type="entry name" value="PAS_fold_3"/>
</dbReference>
<dbReference type="InterPro" id="IPR036890">
    <property type="entry name" value="HATPase_C_sf"/>
</dbReference>
<evidence type="ECO:0000256" key="6">
    <source>
        <dbReference type="ARBA" id="ARBA00022777"/>
    </source>
</evidence>
<evidence type="ECO:0000256" key="4">
    <source>
        <dbReference type="ARBA" id="ARBA00022679"/>
    </source>
</evidence>
<feature type="domain" description="PAS" evidence="13">
    <location>
        <begin position="137"/>
        <end position="174"/>
    </location>
</feature>
<feature type="domain" description="Histidine kinase" evidence="11">
    <location>
        <begin position="277"/>
        <end position="499"/>
    </location>
</feature>
<evidence type="ECO:0000313" key="15">
    <source>
        <dbReference type="EMBL" id="MBP3955094.1"/>
    </source>
</evidence>
<dbReference type="InterPro" id="IPR035965">
    <property type="entry name" value="PAS-like_dom_sf"/>
</dbReference>
<dbReference type="CDD" id="cd00130">
    <property type="entry name" value="PAS"/>
    <property type="match status" value="1"/>
</dbReference>
<feature type="region of interest" description="Disordered" evidence="10">
    <location>
        <begin position="406"/>
        <end position="425"/>
    </location>
</feature>
<dbReference type="SMART" id="SM00387">
    <property type="entry name" value="HATPase_c"/>
    <property type="match status" value="1"/>
</dbReference>
<keyword evidence="7" id="KW-0067">ATP-binding</keyword>
<evidence type="ECO:0000256" key="5">
    <source>
        <dbReference type="ARBA" id="ARBA00022741"/>
    </source>
</evidence>
<dbReference type="InterPro" id="IPR011006">
    <property type="entry name" value="CheY-like_superfamily"/>
</dbReference>
<organism evidence="15 16">
    <name type="scientific">Gemmata palustris</name>
    <dbReference type="NCBI Taxonomy" id="2822762"/>
    <lineage>
        <taxon>Bacteria</taxon>
        <taxon>Pseudomonadati</taxon>
        <taxon>Planctomycetota</taxon>
        <taxon>Planctomycetia</taxon>
        <taxon>Gemmatales</taxon>
        <taxon>Gemmataceae</taxon>
        <taxon>Gemmata</taxon>
    </lineage>
</organism>
<dbReference type="PANTHER" id="PTHR43065">
    <property type="entry name" value="SENSOR HISTIDINE KINASE"/>
    <property type="match status" value="1"/>
</dbReference>
<comment type="caution">
    <text evidence="15">The sequence shown here is derived from an EMBL/GenBank/DDBJ whole genome shotgun (WGS) entry which is preliminary data.</text>
</comment>
<dbReference type="Gene3D" id="3.30.565.10">
    <property type="entry name" value="Histidine kinase-like ATPase, C-terminal domain"/>
    <property type="match status" value="1"/>
</dbReference>
<evidence type="ECO:0000259" key="13">
    <source>
        <dbReference type="PROSITE" id="PS50112"/>
    </source>
</evidence>
<evidence type="ECO:0000256" key="7">
    <source>
        <dbReference type="ARBA" id="ARBA00022840"/>
    </source>
</evidence>
<dbReference type="PROSITE" id="PS50113">
    <property type="entry name" value="PAC"/>
    <property type="match status" value="1"/>
</dbReference>
<dbReference type="Gene3D" id="3.40.50.2300">
    <property type="match status" value="2"/>
</dbReference>
<dbReference type="Gene3D" id="3.30.450.20">
    <property type="entry name" value="PAS domain"/>
    <property type="match status" value="1"/>
</dbReference>
<dbReference type="InterPro" id="IPR001789">
    <property type="entry name" value="Sig_transdc_resp-reg_receiver"/>
</dbReference>
<dbReference type="Pfam" id="PF00072">
    <property type="entry name" value="Response_reg"/>
    <property type="match status" value="2"/>
</dbReference>
<dbReference type="NCBIfam" id="TIGR00229">
    <property type="entry name" value="sensory_box"/>
    <property type="match status" value="1"/>
</dbReference>
<dbReference type="EMBL" id="JAGKQQ010000001">
    <property type="protein sequence ID" value="MBP3955094.1"/>
    <property type="molecule type" value="Genomic_DNA"/>
</dbReference>
<feature type="modified residue" description="4-aspartylphosphate" evidence="9">
    <location>
        <position position="572"/>
    </location>
</feature>
<dbReference type="InterPro" id="IPR004358">
    <property type="entry name" value="Sig_transdc_His_kin-like_C"/>
</dbReference>
<dbReference type="SUPFAM" id="SSF55874">
    <property type="entry name" value="ATPase domain of HSP90 chaperone/DNA topoisomerase II/histidine kinase"/>
    <property type="match status" value="1"/>
</dbReference>
<dbReference type="PROSITE" id="PS50109">
    <property type="entry name" value="HIS_KIN"/>
    <property type="match status" value="1"/>
</dbReference>
<dbReference type="PANTHER" id="PTHR43065:SF46">
    <property type="entry name" value="C4-DICARBOXYLATE TRANSPORT SENSOR PROTEIN DCTB"/>
    <property type="match status" value="1"/>
</dbReference>
<evidence type="ECO:0000256" key="10">
    <source>
        <dbReference type="SAM" id="MobiDB-lite"/>
    </source>
</evidence>
<evidence type="ECO:0000256" key="2">
    <source>
        <dbReference type="ARBA" id="ARBA00012438"/>
    </source>
</evidence>
<dbReference type="PROSITE" id="PS50110">
    <property type="entry name" value="RESPONSE_REGULATORY"/>
    <property type="match status" value="2"/>
</dbReference>
<protein>
    <recommendedName>
        <fullName evidence="2">histidine kinase</fullName>
        <ecNumber evidence="2">2.7.13.3</ecNumber>
    </recommendedName>
</protein>
<dbReference type="SMART" id="SM00388">
    <property type="entry name" value="HisKA"/>
    <property type="match status" value="1"/>
</dbReference>
<feature type="domain" description="Response regulatory" evidence="12">
    <location>
        <begin position="521"/>
        <end position="636"/>
    </location>
</feature>
<evidence type="ECO:0000256" key="8">
    <source>
        <dbReference type="ARBA" id="ARBA00023012"/>
    </source>
</evidence>
<dbReference type="InterPro" id="IPR003594">
    <property type="entry name" value="HATPase_dom"/>
</dbReference>
<dbReference type="CDD" id="cd00082">
    <property type="entry name" value="HisKA"/>
    <property type="match status" value="1"/>
</dbReference>
<keyword evidence="16" id="KW-1185">Reference proteome</keyword>
<keyword evidence="6" id="KW-0418">Kinase</keyword>
<feature type="domain" description="Response regulatory" evidence="12">
    <location>
        <begin position="4"/>
        <end position="117"/>
    </location>
</feature>
<dbReference type="InterPro" id="IPR003661">
    <property type="entry name" value="HisK_dim/P_dom"/>
</dbReference>
<dbReference type="InterPro" id="IPR005467">
    <property type="entry name" value="His_kinase_dom"/>
</dbReference>
<dbReference type="SUPFAM" id="SSF47384">
    <property type="entry name" value="Homodimeric domain of signal transducing histidine kinase"/>
    <property type="match status" value="1"/>
</dbReference>
<reference evidence="15 16" key="1">
    <citation type="submission" date="2021-04" db="EMBL/GenBank/DDBJ databases">
        <authorList>
            <person name="Ivanova A."/>
        </authorList>
    </citation>
    <scope>NUCLEOTIDE SEQUENCE [LARGE SCALE GENOMIC DNA]</scope>
    <source>
        <strain evidence="15 16">G18</strain>
    </source>
</reference>
<dbReference type="CDD" id="cd00156">
    <property type="entry name" value="REC"/>
    <property type="match status" value="2"/>
</dbReference>
<accession>A0ABS5BMY2</accession>
<dbReference type="EC" id="2.7.13.3" evidence="2"/>
<dbReference type="SUPFAM" id="SSF52172">
    <property type="entry name" value="CheY-like"/>
    <property type="match status" value="2"/>
</dbReference>
<name>A0ABS5BMY2_9BACT</name>
<feature type="modified residue" description="4-aspartylphosphate" evidence="9">
    <location>
        <position position="55"/>
    </location>
</feature>
<dbReference type="InterPro" id="IPR000700">
    <property type="entry name" value="PAS-assoc_C"/>
</dbReference>
<gene>
    <name evidence="15" type="ORF">J8F10_07350</name>
</gene>
<evidence type="ECO:0000259" key="11">
    <source>
        <dbReference type="PROSITE" id="PS50109"/>
    </source>
</evidence>
<keyword evidence="8" id="KW-0902">Two-component regulatory system</keyword>
<evidence type="ECO:0000256" key="9">
    <source>
        <dbReference type="PROSITE-ProRule" id="PRU00169"/>
    </source>
</evidence>
<keyword evidence="5" id="KW-0547">Nucleotide-binding</keyword>
<comment type="catalytic activity">
    <reaction evidence="1">
        <text>ATP + protein L-histidine = ADP + protein N-phospho-L-histidine.</text>
        <dbReference type="EC" id="2.7.13.3"/>
    </reaction>
</comment>